<dbReference type="InterPro" id="IPR007789">
    <property type="entry name" value="DUF688"/>
</dbReference>
<keyword evidence="2" id="KW-0472">Membrane</keyword>
<feature type="compositionally biased region" description="Polar residues" evidence="1">
    <location>
        <begin position="1"/>
        <end position="11"/>
    </location>
</feature>
<dbReference type="Pfam" id="PF05097">
    <property type="entry name" value="DUF688"/>
    <property type="match status" value="1"/>
</dbReference>
<evidence type="ECO:0000256" key="2">
    <source>
        <dbReference type="SAM" id="Phobius"/>
    </source>
</evidence>
<proteinExistence type="predicted"/>
<dbReference type="Proteomes" id="UP000712600">
    <property type="component" value="Unassembled WGS sequence"/>
</dbReference>
<keyword evidence="2" id="KW-1133">Transmembrane helix</keyword>
<feature type="transmembrane region" description="Helical" evidence="2">
    <location>
        <begin position="90"/>
        <end position="108"/>
    </location>
</feature>
<organism evidence="3 4">
    <name type="scientific">Brassica cretica</name>
    <name type="common">Mustard</name>
    <dbReference type="NCBI Taxonomy" id="69181"/>
    <lineage>
        <taxon>Eukaryota</taxon>
        <taxon>Viridiplantae</taxon>
        <taxon>Streptophyta</taxon>
        <taxon>Embryophyta</taxon>
        <taxon>Tracheophyta</taxon>
        <taxon>Spermatophyta</taxon>
        <taxon>Magnoliopsida</taxon>
        <taxon>eudicotyledons</taxon>
        <taxon>Gunneridae</taxon>
        <taxon>Pentapetalae</taxon>
        <taxon>rosids</taxon>
        <taxon>malvids</taxon>
        <taxon>Brassicales</taxon>
        <taxon>Brassicaceae</taxon>
        <taxon>Brassiceae</taxon>
        <taxon>Brassica</taxon>
    </lineage>
</organism>
<comment type="caution">
    <text evidence="3">The sequence shown here is derived from an EMBL/GenBank/DDBJ whole genome shotgun (WGS) entry which is preliminary data.</text>
</comment>
<reference evidence="3" key="1">
    <citation type="submission" date="2019-12" db="EMBL/GenBank/DDBJ databases">
        <title>Genome sequencing and annotation of Brassica cretica.</title>
        <authorList>
            <person name="Studholme D.J."/>
            <person name="Sarris P."/>
        </authorList>
    </citation>
    <scope>NUCLEOTIDE SEQUENCE</scope>
    <source>
        <strain evidence="3">PFS-109/04</strain>
        <tissue evidence="3">Leaf</tissue>
    </source>
</reference>
<accession>A0A8S9PNI5</accession>
<name>A0A8S9PNI5_BRACR</name>
<evidence type="ECO:0000313" key="4">
    <source>
        <dbReference type="Proteomes" id="UP000712600"/>
    </source>
</evidence>
<feature type="region of interest" description="Disordered" evidence="1">
    <location>
        <begin position="1"/>
        <end position="49"/>
    </location>
</feature>
<evidence type="ECO:0000313" key="3">
    <source>
        <dbReference type="EMBL" id="KAF3514273.1"/>
    </source>
</evidence>
<evidence type="ECO:0000256" key="1">
    <source>
        <dbReference type="SAM" id="MobiDB-lite"/>
    </source>
</evidence>
<gene>
    <name evidence="3" type="ORF">F2Q69_00001426</name>
</gene>
<protein>
    <submittedName>
        <fullName evidence="3">Uncharacterized protein</fullName>
    </submittedName>
</protein>
<keyword evidence="2" id="KW-0812">Transmembrane</keyword>
<dbReference type="EMBL" id="QGKX02001521">
    <property type="protein sequence ID" value="KAF3514273.1"/>
    <property type="molecule type" value="Genomic_DNA"/>
</dbReference>
<sequence>MKFQVTASLLTNKIPPPSPPVSKSDIKSGPVRNPGTAPLQWEHKLGKPKDERKQDVQAFVELYILSQSFLLGEFVEKLKLELIMWRMQRAIVLGMMMMIVMILIVMQLRCFQDLSLSSSTVVREILASSNALTSETLLARKPPKPEELGRRQRR</sequence>
<dbReference type="AlphaFoldDB" id="A0A8S9PNI5"/>